<feature type="compositionally biased region" description="Acidic residues" evidence="1">
    <location>
        <begin position="15"/>
        <end position="34"/>
    </location>
</feature>
<name>A0AAV0WDB6_9HEMI</name>
<evidence type="ECO:0000313" key="4">
    <source>
        <dbReference type="Proteomes" id="UP001160148"/>
    </source>
</evidence>
<dbReference type="PANTHER" id="PTHR46599:SF6">
    <property type="entry name" value="DUAL SPECIFICITY PHOSPHATASE 26"/>
    <property type="match status" value="1"/>
</dbReference>
<feature type="compositionally biased region" description="Polar residues" evidence="1">
    <location>
        <begin position="35"/>
        <end position="50"/>
    </location>
</feature>
<dbReference type="Pfam" id="PF13843">
    <property type="entry name" value="DDE_Tnp_1_7"/>
    <property type="match status" value="1"/>
</dbReference>
<comment type="caution">
    <text evidence="3">The sequence shown here is derived from an EMBL/GenBank/DDBJ whole genome shotgun (WGS) entry which is preliminary data.</text>
</comment>
<sequence length="592" mass="68557">MDEFQRRRIQQMLDDASDEEIWGDISSDENEDAEQSQVSNHNTDTEQSGYSDEDNAITRDTIDVCGEKSYHESDDDLPLAMRLVDSYYGKDGTKWNREKPLQIRRAYAQNVLTEKSGVKETARQAKTIVDSWYIFFPKSMLEIIVKCTNVYIQKVRPNFTRERDASDTNIAEIKAVIGILYMIGAIKCGHRSSEDLWKKDGTGAELFSCVMSERRFRFILRCIRFDDVRGRSERHKIDKITHIRTIFEMFVSSCKTAYSMSEYTCIDEKLQAFRGKCSFRQYIPSKPAKYGIKIFALCDNLNFYTGNLEIYAGTQPDGSFKVDNGAASVVKRLIQPISKTGRNVTTDNWFTSVELANDLQNTHKLSLLGTLRKNKRQIPPEFTQTKHRIITSSYFAFSKNQTLVSYMPKKNKIVLVLSTMHFDKAIDTNTNEARKPEIITLYNATKGAVDNMDRMTENYTVARKSFRWPLTVFYSMLNIGGVNAQLIYQENCPHNKKTRLDFLKCLSRELMKEHMEYRCTIISLPKEIKNKIVKYGFRVNATEEIQRFRQSGRCSFCDRNKDRKTTKVCTNCARLICRDHLIEMCPSCCEEM</sequence>
<protein>
    <recommendedName>
        <fullName evidence="2">PiggyBac transposable element-derived protein domain-containing protein</fullName>
    </recommendedName>
</protein>
<gene>
    <name evidence="3" type="ORF">MEUPH1_LOCUS9861</name>
</gene>
<feature type="domain" description="PiggyBac transposable element-derived protein" evidence="2">
    <location>
        <begin position="133"/>
        <end position="484"/>
    </location>
</feature>
<evidence type="ECO:0000259" key="2">
    <source>
        <dbReference type="Pfam" id="PF13843"/>
    </source>
</evidence>
<dbReference type="InterPro" id="IPR029526">
    <property type="entry name" value="PGBD"/>
</dbReference>
<dbReference type="EMBL" id="CARXXK010000002">
    <property type="protein sequence ID" value="CAI6353781.1"/>
    <property type="molecule type" value="Genomic_DNA"/>
</dbReference>
<organism evidence="3 4">
    <name type="scientific">Macrosiphum euphorbiae</name>
    <name type="common">potato aphid</name>
    <dbReference type="NCBI Taxonomy" id="13131"/>
    <lineage>
        <taxon>Eukaryota</taxon>
        <taxon>Metazoa</taxon>
        <taxon>Ecdysozoa</taxon>
        <taxon>Arthropoda</taxon>
        <taxon>Hexapoda</taxon>
        <taxon>Insecta</taxon>
        <taxon>Pterygota</taxon>
        <taxon>Neoptera</taxon>
        <taxon>Paraneoptera</taxon>
        <taxon>Hemiptera</taxon>
        <taxon>Sternorrhyncha</taxon>
        <taxon>Aphidomorpha</taxon>
        <taxon>Aphidoidea</taxon>
        <taxon>Aphididae</taxon>
        <taxon>Macrosiphini</taxon>
        <taxon>Macrosiphum</taxon>
    </lineage>
</organism>
<dbReference type="PANTHER" id="PTHR46599">
    <property type="entry name" value="PIGGYBAC TRANSPOSABLE ELEMENT-DERIVED PROTEIN 4"/>
    <property type="match status" value="1"/>
</dbReference>
<proteinExistence type="predicted"/>
<reference evidence="3 4" key="1">
    <citation type="submission" date="2023-01" db="EMBL/GenBank/DDBJ databases">
        <authorList>
            <person name="Whitehead M."/>
        </authorList>
    </citation>
    <scope>NUCLEOTIDE SEQUENCE [LARGE SCALE GENOMIC DNA]</scope>
</reference>
<keyword evidence="4" id="KW-1185">Reference proteome</keyword>
<feature type="region of interest" description="Disordered" evidence="1">
    <location>
        <begin position="1"/>
        <end position="57"/>
    </location>
</feature>
<evidence type="ECO:0000313" key="3">
    <source>
        <dbReference type="EMBL" id="CAI6353781.1"/>
    </source>
</evidence>
<dbReference type="Proteomes" id="UP001160148">
    <property type="component" value="Unassembled WGS sequence"/>
</dbReference>
<evidence type="ECO:0000256" key="1">
    <source>
        <dbReference type="SAM" id="MobiDB-lite"/>
    </source>
</evidence>
<dbReference type="AlphaFoldDB" id="A0AAV0WDB6"/>
<accession>A0AAV0WDB6</accession>